<evidence type="ECO:0000313" key="7">
    <source>
        <dbReference type="EMBL" id="TAA42514.1"/>
    </source>
</evidence>
<dbReference type="InterPro" id="IPR038488">
    <property type="entry name" value="Integrase_DNA-bd_sf"/>
</dbReference>
<dbReference type="PANTHER" id="PTHR30629:SF2">
    <property type="entry name" value="PROPHAGE INTEGRASE INTS-RELATED"/>
    <property type="match status" value="1"/>
</dbReference>
<dbReference type="InterPro" id="IPR013762">
    <property type="entry name" value="Integrase-like_cat_sf"/>
</dbReference>
<feature type="domain" description="Integrase DNA-binding" evidence="5">
    <location>
        <begin position="8"/>
        <end position="90"/>
    </location>
</feature>
<evidence type="ECO:0000256" key="4">
    <source>
        <dbReference type="ARBA" id="ARBA00023172"/>
    </source>
</evidence>
<accession>A0A4Q8M507</accession>
<feature type="domain" description="Phage integrase central" evidence="6">
    <location>
        <begin position="100"/>
        <end position="195"/>
    </location>
</feature>
<dbReference type="InterPro" id="IPR010998">
    <property type="entry name" value="Integrase_recombinase_N"/>
</dbReference>
<keyword evidence="4" id="KW-0233">DNA recombination</keyword>
<dbReference type="Gene3D" id="1.10.443.10">
    <property type="entry name" value="Intergrase catalytic core"/>
    <property type="match status" value="1"/>
</dbReference>
<dbReference type="RefSeq" id="WP_130534561.1">
    <property type="nucleotide sequence ID" value="NZ_SHMG01000005.1"/>
</dbReference>
<dbReference type="PANTHER" id="PTHR30629">
    <property type="entry name" value="PROPHAGE INTEGRASE"/>
    <property type="match status" value="1"/>
</dbReference>
<dbReference type="InterPro" id="IPR025166">
    <property type="entry name" value="Integrase_DNA_bind_dom"/>
</dbReference>
<evidence type="ECO:0000259" key="6">
    <source>
        <dbReference type="Pfam" id="PF22022"/>
    </source>
</evidence>
<gene>
    <name evidence="7" type="ORF">EA655_10850</name>
</gene>
<dbReference type="GO" id="GO:0003677">
    <property type="term" value="F:DNA binding"/>
    <property type="evidence" value="ECO:0007669"/>
    <property type="project" value="UniProtKB-KW"/>
</dbReference>
<evidence type="ECO:0000256" key="1">
    <source>
        <dbReference type="ARBA" id="ARBA00008857"/>
    </source>
</evidence>
<organism evidence="7 8">
    <name type="scientific">Pseudoxanthomonas winnipegensis</name>
    <dbReference type="NCBI Taxonomy" id="2480810"/>
    <lineage>
        <taxon>Bacteria</taxon>
        <taxon>Pseudomonadati</taxon>
        <taxon>Pseudomonadota</taxon>
        <taxon>Gammaproteobacteria</taxon>
        <taxon>Lysobacterales</taxon>
        <taxon>Lysobacteraceae</taxon>
        <taxon>Pseudoxanthomonas</taxon>
    </lineage>
</organism>
<dbReference type="GO" id="GO:0006310">
    <property type="term" value="P:DNA recombination"/>
    <property type="evidence" value="ECO:0007669"/>
    <property type="project" value="UniProtKB-KW"/>
</dbReference>
<evidence type="ECO:0000259" key="5">
    <source>
        <dbReference type="Pfam" id="PF13356"/>
    </source>
</evidence>
<proteinExistence type="inferred from homology"/>
<dbReference type="GO" id="GO:0015074">
    <property type="term" value="P:DNA integration"/>
    <property type="evidence" value="ECO:0007669"/>
    <property type="project" value="UniProtKB-KW"/>
</dbReference>
<dbReference type="SUPFAM" id="SSF56349">
    <property type="entry name" value="DNA breaking-rejoining enzymes"/>
    <property type="match status" value="1"/>
</dbReference>
<keyword evidence="2" id="KW-0229">DNA integration</keyword>
<protein>
    <submittedName>
        <fullName evidence="7">DUF4102 domain-containing protein</fullName>
    </submittedName>
</protein>
<evidence type="ECO:0000313" key="8">
    <source>
        <dbReference type="Proteomes" id="UP000294164"/>
    </source>
</evidence>
<comment type="similarity">
    <text evidence="1">Belongs to the 'phage' integrase family.</text>
</comment>
<name>A0A4Q8M507_9GAMM</name>
<comment type="caution">
    <text evidence="7">The sequence shown here is derived from an EMBL/GenBank/DDBJ whole genome shotgun (WGS) entry which is preliminary data.</text>
</comment>
<dbReference type="InterPro" id="IPR050808">
    <property type="entry name" value="Phage_Integrase"/>
</dbReference>
<dbReference type="Pfam" id="PF13356">
    <property type="entry name" value="Arm-DNA-bind_3"/>
    <property type="match status" value="1"/>
</dbReference>
<sequence>MGRELFKLSARKVTTTNKPGYYADGGGLYLQVTGTGAKSWVFRYRFGSKRPEMGLGPLHTISLAEARDAAQEARKALLAGTDPLAARRAARAANMVIPTFWDAATTYIDEQKAGWRNAKHADQWNTTLEKYAKPFIGGKRVDLIDTDDILAMLKPIWSTKTETATRVRQRAEAVIDSVFVKHSLAGKNPARWRGHLALLLPKRSAIAPQQHFPALPYTEVPKFIAELRARHGESARALEFLILTASRTMQTLEAPPAEFRGDLWVIPKERMKAKREHVVPLSAAAAALAGPRLGRKHLVFQHDVTQEVFSENALLALLKRMGYGHVTVHGFRSSFKDWCRETTDYPDDMSEMALAHHISDKTRAAYQRLTMVEKRRQLMEEWATYCLSHLPSA</sequence>
<dbReference type="OrthoDB" id="9795573at2"/>
<evidence type="ECO:0000256" key="2">
    <source>
        <dbReference type="ARBA" id="ARBA00022908"/>
    </source>
</evidence>
<dbReference type="Gene3D" id="1.10.150.130">
    <property type="match status" value="1"/>
</dbReference>
<reference evidence="7 8" key="1">
    <citation type="submission" date="2019-02" db="EMBL/GenBank/DDBJ databases">
        <title>WGS of Pseudoxanthomonas species novum from clinical isolates.</title>
        <authorList>
            <person name="Bernier A.-M."/>
            <person name="Bernard K."/>
            <person name="Vachon A."/>
        </authorList>
    </citation>
    <scope>NUCLEOTIDE SEQUENCE [LARGE SCALE GENOMIC DNA]</scope>
    <source>
        <strain evidence="7 8">NML130969</strain>
    </source>
</reference>
<evidence type="ECO:0000256" key="3">
    <source>
        <dbReference type="ARBA" id="ARBA00023125"/>
    </source>
</evidence>
<dbReference type="Pfam" id="PF22022">
    <property type="entry name" value="Phage_int_M"/>
    <property type="match status" value="1"/>
</dbReference>
<keyword evidence="3" id="KW-0238">DNA-binding</keyword>
<dbReference type="AlphaFoldDB" id="A0A4Q8M507"/>
<dbReference type="InterPro" id="IPR053876">
    <property type="entry name" value="Phage_int_M"/>
</dbReference>
<dbReference type="EMBL" id="SHMG01000005">
    <property type="protein sequence ID" value="TAA42514.1"/>
    <property type="molecule type" value="Genomic_DNA"/>
</dbReference>
<dbReference type="InterPro" id="IPR011010">
    <property type="entry name" value="DNA_brk_join_enz"/>
</dbReference>
<dbReference type="Gene3D" id="3.30.160.390">
    <property type="entry name" value="Integrase, DNA-binding domain"/>
    <property type="match status" value="1"/>
</dbReference>
<dbReference type="Proteomes" id="UP000294164">
    <property type="component" value="Unassembled WGS sequence"/>
</dbReference>